<protein>
    <submittedName>
        <fullName evidence="1">Uncharacterized protein</fullName>
    </submittedName>
</protein>
<feature type="non-terminal residue" evidence="1">
    <location>
        <position position="75"/>
    </location>
</feature>
<dbReference type="EMBL" id="MCFA01000001">
    <property type="protein sequence ID" value="ORY19881.1"/>
    <property type="molecule type" value="Genomic_DNA"/>
</dbReference>
<dbReference type="AlphaFoldDB" id="A0A1Y2ABK7"/>
<reference evidence="1 2" key="1">
    <citation type="submission" date="2016-07" db="EMBL/GenBank/DDBJ databases">
        <title>Pervasive Adenine N6-methylation of Active Genes in Fungi.</title>
        <authorList>
            <consortium name="DOE Joint Genome Institute"/>
            <person name="Mondo S.J."/>
            <person name="Dannebaum R.O."/>
            <person name="Kuo R.C."/>
            <person name="Labutti K."/>
            <person name="Haridas S."/>
            <person name="Kuo A."/>
            <person name="Salamov A."/>
            <person name="Ahrendt S.R."/>
            <person name="Lipzen A."/>
            <person name="Sullivan W."/>
            <person name="Andreopoulos W.B."/>
            <person name="Clum A."/>
            <person name="Lindquist E."/>
            <person name="Daum C."/>
            <person name="Ramamoorthy G.K."/>
            <person name="Gryganskyi A."/>
            <person name="Culley D."/>
            <person name="Magnuson J.K."/>
            <person name="James T.Y."/>
            <person name="O'Malley M.A."/>
            <person name="Stajich J.E."/>
            <person name="Spatafora J.W."/>
            <person name="Visel A."/>
            <person name="Grigoriev I.V."/>
        </authorList>
    </citation>
    <scope>NUCLEOTIDE SEQUENCE [LARGE SCALE GENOMIC DNA]</scope>
    <source>
        <strain evidence="1 2">CBS 115471</strain>
    </source>
</reference>
<dbReference type="Proteomes" id="UP000193144">
    <property type="component" value="Unassembled WGS sequence"/>
</dbReference>
<keyword evidence="2" id="KW-1185">Reference proteome</keyword>
<dbReference type="SUPFAM" id="SSF47616">
    <property type="entry name" value="GST C-terminal domain-like"/>
    <property type="match status" value="1"/>
</dbReference>
<name>A0A1Y2ABK7_9PLEO</name>
<organism evidence="1 2">
    <name type="scientific">Clohesyomyces aquaticus</name>
    <dbReference type="NCBI Taxonomy" id="1231657"/>
    <lineage>
        <taxon>Eukaryota</taxon>
        <taxon>Fungi</taxon>
        <taxon>Dikarya</taxon>
        <taxon>Ascomycota</taxon>
        <taxon>Pezizomycotina</taxon>
        <taxon>Dothideomycetes</taxon>
        <taxon>Pleosporomycetidae</taxon>
        <taxon>Pleosporales</taxon>
        <taxon>Lindgomycetaceae</taxon>
        <taxon>Clohesyomyces</taxon>
    </lineage>
</organism>
<accession>A0A1Y2ABK7</accession>
<dbReference type="PANTHER" id="PTHR44051:SF8">
    <property type="entry name" value="GLUTATHIONE S-TRANSFERASE GSTA"/>
    <property type="match status" value="1"/>
</dbReference>
<dbReference type="InterPro" id="IPR036282">
    <property type="entry name" value="Glutathione-S-Trfase_C_sf"/>
</dbReference>
<dbReference type="Gene3D" id="1.20.1050.10">
    <property type="match status" value="1"/>
</dbReference>
<sequence>IQGQANHFFRHAPEKIQYEIDRYQNDTKRLHSVLEARTFTWVCWGPWAGIDVTKFPKLNEGVQRIEERPAVKKGL</sequence>
<dbReference type="PANTHER" id="PTHR44051">
    <property type="entry name" value="GLUTATHIONE S-TRANSFERASE-RELATED"/>
    <property type="match status" value="1"/>
</dbReference>
<dbReference type="OrthoDB" id="422574at2759"/>
<proteinExistence type="predicted"/>
<evidence type="ECO:0000313" key="2">
    <source>
        <dbReference type="Proteomes" id="UP000193144"/>
    </source>
</evidence>
<gene>
    <name evidence="1" type="ORF">BCR34DRAFT_445542</name>
</gene>
<comment type="caution">
    <text evidence="1">The sequence shown here is derived from an EMBL/GenBank/DDBJ whole genome shotgun (WGS) entry which is preliminary data.</text>
</comment>
<feature type="non-terminal residue" evidence="1">
    <location>
        <position position="1"/>
    </location>
</feature>
<evidence type="ECO:0000313" key="1">
    <source>
        <dbReference type="EMBL" id="ORY19881.1"/>
    </source>
</evidence>